<keyword evidence="1" id="KW-0812">Transmembrane</keyword>
<name>G8R8P8_OWEHD</name>
<dbReference type="SUPFAM" id="SSF47781">
    <property type="entry name" value="RuvA domain 2-like"/>
    <property type="match status" value="4"/>
</dbReference>
<dbReference type="STRING" id="926562.Oweho_1487"/>
<dbReference type="KEGG" id="oho:Oweho_1487"/>
<dbReference type="InterPro" id="IPR010994">
    <property type="entry name" value="RuvA_2-like"/>
</dbReference>
<dbReference type="PANTHER" id="PTHR21180:SF32">
    <property type="entry name" value="ENDONUCLEASE_EXONUCLEASE_PHOSPHATASE FAMILY DOMAIN-CONTAINING PROTEIN 1"/>
    <property type="match status" value="1"/>
</dbReference>
<dbReference type="RefSeq" id="WP_014201834.1">
    <property type="nucleotide sequence ID" value="NC_016599.1"/>
</dbReference>
<evidence type="ECO:0000313" key="2">
    <source>
        <dbReference type="EMBL" id="AEV32478.1"/>
    </source>
</evidence>
<keyword evidence="1" id="KW-1133">Transmembrane helix</keyword>
<dbReference type="Proteomes" id="UP000005631">
    <property type="component" value="Chromosome"/>
</dbReference>
<dbReference type="InterPro" id="IPR051675">
    <property type="entry name" value="Endo/Exo/Phosphatase_dom_1"/>
</dbReference>
<keyword evidence="1" id="KW-0472">Membrane</keyword>
<accession>G8R8P8</accession>
<dbReference type="PANTHER" id="PTHR21180">
    <property type="entry name" value="ENDONUCLEASE/EXONUCLEASE/PHOSPHATASE FAMILY DOMAIN-CONTAINING PROTEIN 1"/>
    <property type="match status" value="1"/>
</dbReference>
<dbReference type="AlphaFoldDB" id="G8R8P8"/>
<dbReference type="EMBL" id="CP003156">
    <property type="protein sequence ID" value="AEV32478.1"/>
    <property type="molecule type" value="Genomic_DNA"/>
</dbReference>
<reference evidence="2 3" key="1">
    <citation type="journal article" date="2012" name="Stand. Genomic Sci.">
        <title>Genome sequence of the orange-pigmented seawater bacterium Owenweeksia hongkongensis type strain (UST20020801(T)).</title>
        <authorList>
            <person name="Riedel T."/>
            <person name="Held B."/>
            <person name="Nolan M."/>
            <person name="Lucas S."/>
            <person name="Lapidus A."/>
            <person name="Tice H."/>
            <person name="Del Rio T.G."/>
            <person name="Cheng J.F."/>
            <person name="Han C."/>
            <person name="Tapia R."/>
            <person name="Goodwin L.A."/>
            <person name="Pitluck S."/>
            <person name="Liolios K."/>
            <person name="Mavromatis K."/>
            <person name="Pagani I."/>
            <person name="Ivanova N."/>
            <person name="Mikhailova N."/>
            <person name="Pati A."/>
            <person name="Chen A."/>
            <person name="Palaniappan K."/>
            <person name="Rohde M."/>
            <person name="Tindall B.J."/>
            <person name="Detter J.C."/>
            <person name="Goker M."/>
            <person name="Woyke T."/>
            <person name="Bristow J."/>
            <person name="Eisen J.A."/>
            <person name="Markowitz V."/>
            <person name="Hugenholtz P."/>
            <person name="Klenk H.P."/>
            <person name="Kyrpides N.C."/>
        </authorList>
    </citation>
    <scope>NUCLEOTIDE SEQUENCE</scope>
    <source>
        <strain evidence="3">DSM 17368 / JCM 12287 / NRRL B-23963</strain>
    </source>
</reference>
<dbReference type="GO" id="GO:0015627">
    <property type="term" value="C:type II protein secretion system complex"/>
    <property type="evidence" value="ECO:0007669"/>
    <property type="project" value="TreeGrafter"/>
</dbReference>
<evidence type="ECO:0000313" key="3">
    <source>
        <dbReference type="Proteomes" id="UP000005631"/>
    </source>
</evidence>
<feature type="transmembrane region" description="Helical" evidence="1">
    <location>
        <begin position="20"/>
        <end position="40"/>
    </location>
</feature>
<dbReference type="Gene3D" id="1.10.150.280">
    <property type="entry name" value="AF1531-like domain"/>
    <property type="match status" value="3"/>
</dbReference>
<dbReference type="OrthoDB" id="981124at2"/>
<dbReference type="HOGENOM" id="CLU_077104_0_1_10"/>
<organism evidence="2 3">
    <name type="scientific">Owenweeksia hongkongensis (strain DSM 17368 / CIP 108786 / JCM 12287 / NRRL B-23963 / UST20020801)</name>
    <dbReference type="NCBI Taxonomy" id="926562"/>
    <lineage>
        <taxon>Bacteria</taxon>
        <taxon>Pseudomonadati</taxon>
        <taxon>Bacteroidota</taxon>
        <taxon>Flavobacteriia</taxon>
        <taxon>Flavobacteriales</taxon>
        <taxon>Owenweeksiaceae</taxon>
        <taxon>Owenweeksia</taxon>
    </lineage>
</organism>
<dbReference type="GO" id="GO:0015628">
    <property type="term" value="P:protein secretion by the type II secretion system"/>
    <property type="evidence" value="ECO:0007669"/>
    <property type="project" value="TreeGrafter"/>
</dbReference>
<dbReference type="Pfam" id="PF12836">
    <property type="entry name" value="HHH_3"/>
    <property type="match status" value="4"/>
</dbReference>
<dbReference type="eggNOG" id="COG1555">
    <property type="taxonomic scope" value="Bacteria"/>
</dbReference>
<proteinExistence type="predicted"/>
<evidence type="ECO:0000256" key="1">
    <source>
        <dbReference type="SAM" id="Phobius"/>
    </source>
</evidence>
<protein>
    <submittedName>
        <fullName evidence="2">DNA uptake protein</fullName>
    </submittedName>
</protein>
<sequence length="365" mass="42681">MWKGLKEIFNYNKKQRNGLLILIAVALGIQLFLYFSDIFVEPLPEEDTARFAAVVKNWEREKDSVENYSSTNEVALFDFDPNIADREEFEALGLRPFLAERIIKYRNKGGQFYKKEDLLNIYGMDSTWYSQLAPYVDIEGAERIESFTKKEKKLNLKPFKINSVSQAELESYNIKEWQAKRIITFREKVHPFKTKEELFKVYGFDSAFVKELLPFVVIDEMEEESTPTEMVKVEINSADSLQLLSLKGIGPAFSKRILEYRNKLGGFYTKEQLLEVYGMDAERFEKVAPYVNVDESLIKRLDINKATFKELVNHPYLSYEQVKNIVNFREKVRPFKTNEELKHIELIDDAIFSKIANYLNPSPSQ</sequence>
<dbReference type="Gene3D" id="1.10.150.320">
    <property type="entry name" value="Photosystem II 12 kDa extrinsic protein"/>
    <property type="match status" value="1"/>
</dbReference>
<gene>
    <name evidence="2" type="ordered locus">Oweho_1487</name>
</gene>
<keyword evidence="3" id="KW-1185">Reference proteome</keyword>